<dbReference type="Pfam" id="PF06722">
    <property type="entry name" value="EryCIII-like_C"/>
    <property type="match status" value="1"/>
</dbReference>
<organism evidence="2 4">
    <name type="scientific">Xanthobacter flavus</name>
    <dbReference type="NCBI Taxonomy" id="281"/>
    <lineage>
        <taxon>Bacteria</taxon>
        <taxon>Pseudomonadati</taxon>
        <taxon>Pseudomonadota</taxon>
        <taxon>Alphaproteobacteria</taxon>
        <taxon>Hyphomicrobiales</taxon>
        <taxon>Xanthobacteraceae</taxon>
        <taxon>Xanthobacter</taxon>
    </lineage>
</organism>
<reference evidence="2" key="1">
    <citation type="submission" date="2022-12" db="EMBL/GenBank/DDBJ databases">
        <title>Reference genome sequencing for broad-spectrum identification of bacterial and archaeal isolates by mass spectrometry.</title>
        <authorList>
            <person name="Sekiguchi Y."/>
            <person name="Tourlousse D.M."/>
        </authorList>
    </citation>
    <scope>NUCLEOTIDE SEQUENCE</scope>
    <source>
        <strain evidence="2">301</strain>
    </source>
</reference>
<dbReference type="RefSeq" id="WP_281808644.1">
    <property type="nucleotide sequence ID" value="NZ_BSDO01000005.1"/>
</dbReference>
<keyword evidence="2" id="KW-0808">Transferase</keyword>
<dbReference type="Gene3D" id="3.40.50.2000">
    <property type="entry name" value="Glycogen Phosphorylase B"/>
    <property type="match status" value="2"/>
</dbReference>
<dbReference type="Proteomes" id="UP001245370">
    <property type="component" value="Unassembled WGS sequence"/>
</dbReference>
<dbReference type="Proteomes" id="UP001144397">
    <property type="component" value="Unassembled WGS sequence"/>
</dbReference>
<dbReference type="EMBL" id="JAVDPY010000006">
    <property type="protein sequence ID" value="MDR6334973.1"/>
    <property type="molecule type" value="Genomic_DNA"/>
</dbReference>
<dbReference type="GeneID" id="95764259"/>
<evidence type="ECO:0000313" key="2">
    <source>
        <dbReference type="EMBL" id="GLI23805.1"/>
    </source>
</evidence>
<dbReference type="InterPro" id="IPR010610">
    <property type="entry name" value="EryCIII-like_C"/>
</dbReference>
<dbReference type="GO" id="GO:0016758">
    <property type="term" value="F:hexosyltransferase activity"/>
    <property type="evidence" value="ECO:0007669"/>
    <property type="project" value="UniProtKB-ARBA"/>
</dbReference>
<proteinExistence type="predicted"/>
<accession>A0A9W6FKY6</accession>
<dbReference type="AlphaFoldDB" id="A0A9W6FKY6"/>
<keyword evidence="5" id="KW-1185">Reference proteome</keyword>
<evidence type="ECO:0000313" key="5">
    <source>
        <dbReference type="Proteomes" id="UP001245370"/>
    </source>
</evidence>
<gene>
    <name evidence="3" type="ORF">GGQ86_003463</name>
    <name evidence="2" type="ORF">XFLAVUS301_34790</name>
</gene>
<dbReference type="InterPro" id="IPR002213">
    <property type="entry name" value="UDP_glucos_trans"/>
</dbReference>
<evidence type="ECO:0000259" key="1">
    <source>
        <dbReference type="Pfam" id="PF06722"/>
    </source>
</evidence>
<protein>
    <submittedName>
        <fullName evidence="2">Glycosyl transferase</fullName>
    </submittedName>
    <submittedName>
        <fullName evidence="3">MGT family glycosyltransferase</fullName>
    </submittedName>
</protein>
<name>A0A9W6FKY6_XANFL</name>
<evidence type="ECO:0000313" key="3">
    <source>
        <dbReference type="EMBL" id="MDR6334973.1"/>
    </source>
</evidence>
<reference evidence="3 5" key="2">
    <citation type="submission" date="2023-07" db="EMBL/GenBank/DDBJ databases">
        <title>Genomic Encyclopedia of Type Strains, Phase IV (KMG-IV): sequencing the most valuable type-strain genomes for metagenomic binning, comparative biology and taxonomic classification.</title>
        <authorList>
            <person name="Goeker M."/>
        </authorList>
    </citation>
    <scope>NUCLEOTIDE SEQUENCE [LARGE SCALE GENOMIC DNA]</scope>
    <source>
        <strain evidence="3 5">DSM 338</strain>
    </source>
</reference>
<dbReference type="CDD" id="cd03784">
    <property type="entry name" value="GT1_Gtf-like"/>
    <property type="match status" value="1"/>
</dbReference>
<feature type="domain" description="Erythromycin biosynthesis protein CIII-like C-terminal" evidence="1">
    <location>
        <begin position="284"/>
        <end position="421"/>
    </location>
</feature>
<dbReference type="GO" id="GO:0017000">
    <property type="term" value="P:antibiotic biosynthetic process"/>
    <property type="evidence" value="ECO:0007669"/>
    <property type="project" value="UniProtKB-ARBA"/>
</dbReference>
<dbReference type="EMBL" id="BSDO01000005">
    <property type="protein sequence ID" value="GLI23805.1"/>
    <property type="molecule type" value="Genomic_DNA"/>
</dbReference>
<dbReference type="PANTHER" id="PTHR48050:SF13">
    <property type="entry name" value="STEROL 3-BETA-GLUCOSYLTRANSFERASE UGT80A2"/>
    <property type="match status" value="1"/>
</dbReference>
<sequence>MEATLAPTGRLRIVVAGWEGGGNVPPIVAAVEALCARGHDVTLVADDSLAGDARAAGAHFVGWKRAPNLPDRSPANALVRDHEWPDPFAVMSAWCERVFVGPSEAHARDLIDVMTVRPTDLLVASDLLFGSMLAGEAAQIPTAVLAPNVSLSPLPGHPPFGPGFVPAATEADHARDRAVAEAVEDLWNSFLPHLNAARMSLGLQPLARLLDQRKAVDLHLLATSPAFDFPVASPPADVRYIGPLLREPGWAADGCDGFKGQAEPRILVSFSTTEQGQRSVLVRLVEALGALPVEAIVTLGNMIEASDLPSYPNVRVVASGSHEALLPRATLAITHGGHGTTLRALRHGVPLLVMPMGRDQNENAARIEYHGAGLRLDPASAAGDIAAAICRLIDQPAFAHNARRIADTLRAEPPAHERIVAEIEGLVARRCARPICAA</sequence>
<dbReference type="GO" id="GO:0008194">
    <property type="term" value="F:UDP-glycosyltransferase activity"/>
    <property type="evidence" value="ECO:0007669"/>
    <property type="project" value="InterPro"/>
</dbReference>
<evidence type="ECO:0000313" key="4">
    <source>
        <dbReference type="Proteomes" id="UP001144397"/>
    </source>
</evidence>
<comment type="caution">
    <text evidence="2">The sequence shown here is derived from an EMBL/GenBank/DDBJ whole genome shotgun (WGS) entry which is preliminary data.</text>
</comment>
<dbReference type="PANTHER" id="PTHR48050">
    <property type="entry name" value="STEROL 3-BETA-GLUCOSYLTRANSFERASE"/>
    <property type="match status" value="1"/>
</dbReference>
<dbReference type="SUPFAM" id="SSF53756">
    <property type="entry name" value="UDP-Glycosyltransferase/glycogen phosphorylase"/>
    <property type="match status" value="1"/>
</dbReference>
<dbReference type="InterPro" id="IPR050426">
    <property type="entry name" value="Glycosyltransferase_28"/>
</dbReference>